<accession>A0A1M5PHZ5</accession>
<protein>
    <recommendedName>
        <fullName evidence="4">Phage integrase family protein</fullName>
    </recommendedName>
</protein>
<reference evidence="3" key="1">
    <citation type="submission" date="2016-11" db="EMBL/GenBank/DDBJ databases">
        <authorList>
            <person name="Varghese N."/>
            <person name="Submissions S."/>
        </authorList>
    </citation>
    <scope>NUCLEOTIDE SEQUENCE [LARGE SCALE GENOMIC DNA]</scope>
    <source>
        <strain evidence="3">DSM 2635</strain>
    </source>
</reference>
<evidence type="ECO:0000313" key="3">
    <source>
        <dbReference type="Proteomes" id="UP000243255"/>
    </source>
</evidence>
<dbReference type="InterPro" id="IPR013762">
    <property type="entry name" value="Integrase-like_cat_sf"/>
</dbReference>
<evidence type="ECO:0000313" key="2">
    <source>
        <dbReference type="EMBL" id="SHH01360.1"/>
    </source>
</evidence>
<name>A0A1M5PHZ5_9FIRM</name>
<dbReference type="EMBL" id="FQWX01000014">
    <property type="protein sequence ID" value="SHH01360.1"/>
    <property type="molecule type" value="Genomic_DNA"/>
</dbReference>
<evidence type="ECO:0000256" key="1">
    <source>
        <dbReference type="ARBA" id="ARBA00023172"/>
    </source>
</evidence>
<dbReference type="STRING" id="1121321.SAMN04488530_11446"/>
<dbReference type="Gene3D" id="1.10.443.10">
    <property type="entry name" value="Intergrase catalytic core"/>
    <property type="match status" value="1"/>
</dbReference>
<gene>
    <name evidence="2" type="ORF">SAMN04488530_11446</name>
</gene>
<organism evidence="2 3">
    <name type="scientific">Asaccharospora irregularis DSM 2635</name>
    <dbReference type="NCBI Taxonomy" id="1121321"/>
    <lineage>
        <taxon>Bacteria</taxon>
        <taxon>Bacillati</taxon>
        <taxon>Bacillota</taxon>
        <taxon>Clostridia</taxon>
        <taxon>Peptostreptococcales</taxon>
        <taxon>Peptostreptococcaceae</taxon>
        <taxon>Asaccharospora</taxon>
    </lineage>
</organism>
<dbReference type="Proteomes" id="UP000243255">
    <property type="component" value="Unassembled WGS sequence"/>
</dbReference>
<proteinExistence type="predicted"/>
<dbReference type="GO" id="GO:0015074">
    <property type="term" value="P:DNA integration"/>
    <property type="evidence" value="ECO:0007669"/>
    <property type="project" value="InterPro"/>
</dbReference>
<dbReference type="InterPro" id="IPR011010">
    <property type="entry name" value="DNA_brk_join_enz"/>
</dbReference>
<sequence length="612" mass="72899">MIAVLKNIGNTPAKKVDLVEFNYRDYDKYLELWKKHKNAKIIQNDSINDCNWTIITGDVNVSNVKFKFSEVEFKKLINKGIFKDINYEQFLLSIKSYILYMLDFNTGQRIVIFVNQLKKLFKNEVLIKDVLNEELRNCRSFLSSYFMISEYFAYIEMYFNNSSILEDYEDCYLKFASDEYSKEKSVKKKERRALPSFESMFKFNDIIEDFIQNAEGIERERFFPIILWWKITSIIPLRAHEVVLIPLNCIRRYDNKNIFKFYRNNLKGGISNDIFNHSFEECYTEQEFPISDEIVQLINEYKSIVDKYDKLDKFYVDGLGKPIERKFLFSYRSYKQFRDYKNTIRDEREFFSSNLLNILRKQFLIEIVIGKYNVNIIPKTKEIYESEDIGSVFLQEEQIEYIQLMDTRHFAILNMIYMGFEASTIQRVVGHKNINTSFSYSDHSELFIKCYTISMAKQMALKKNSKQKNEILDMNLSNIIDDKNGSANQRYKIIKNKRNKKDKRKIELSEGYCTYEKDDMMPCKILRGNHRRCPYFIPKEGELSKIDKELREIDEEISSEIKTLNYLMKNRNTLIGYKDAYKTSINKIHSKAKSKAEMLCDYVIDNNIDVEG</sequence>
<dbReference type="AlphaFoldDB" id="A0A1M5PHZ5"/>
<evidence type="ECO:0008006" key="4">
    <source>
        <dbReference type="Google" id="ProtNLM"/>
    </source>
</evidence>
<dbReference type="GO" id="GO:0003677">
    <property type="term" value="F:DNA binding"/>
    <property type="evidence" value="ECO:0007669"/>
    <property type="project" value="InterPro"/>
</dbReference>
<keyword evidence="1" id="KW-0233">DNA recombination</keyword>
<dbReference type="SUPFAM" id="SSF56349">
    <property type="entry name" value="DNA breaking-rejoining enzymes"/>
    <property type="match status" value="1"/>
</dbReference>
<dbReference type="OrthoDB" id="2207344at2"/>
<dbReference type="RefSeq" id="WP_073126050.1">
    <property type="nucleotide sequence ID" value="NZ_BAABCH010000020.1"/>
</dbReference>
<keyword evidence="3" id="KW-1185">Reference proteome</keyword>
<dbReference type="GO" id="GO:0006310">
    <property type="term" value="P:DNA recombination"/>
    <property type="evidence" value="ECO:0007669"/>
    <property type="project" value="UniProtKB-KW"/>
</dbReference>